<feature type="compositionally biased region" description="Gly residues" evidence="1">
    <location>
        <begin position="137"/>
        <end position="234"/>
    </location>
</feature>
<feature type="chain" id="PRO_5042874638" evidence="2">
    <location>
        <begin position="24"/>
        <end position="299"/>
    </location>
</feature>
<feature type="region of interest" description="Disordered" evidence="1">
    <location>
        <begin position="137"/>
        <end position="244"/>
    </location>
</feature>
<comment type="caution">
    <text evidence="3">The sequence shown here is derived from an EMBL/GenBank/DDBJ whole genome shotgun (WGS) entry which is preliminary data.</text>
</comment>
<evidence type="ECO:0000313" key="4">
    <source>
        <dbReference type="Proteomes" id="UP001176521"/>
    </source>
</evidence>
<organism evidence="3 4">
    <name type="scientific">Tilletia horrida</name>
    <dbReference type="NCBI Taxonomy" id="155126"/>
    <lineage>
        <taxon>Eukaryota</taxon>
        <taxon>Fungi</taxon>
        <taxon>Dikarya</taxon>
        <taxon>Basidiomycota</taxon>
        <taxon>Ustilaginomycotina</taxon>
        <taxon>Exobasidiomycetes</taxon>
        <taxon>Tilletiales</taxon>
        <taxon>Tilletiaceae</taxon>
        <taxon>Tilletia</taxon>
    </lineage>
</organism>
<sequence>MKSAASYLGLTLGLTTLAGLAHANDFRSISNTCEQMTWELTLTPEERARAARYSSTMQFDQYKDGDFPRRIWGGPIAGEWAAGETTRQLQITFDPAWDVDGTARWAVLLYDAQGNDFSPAVNSLYFYGCAKTDNSNGGGNTDPGNTNGGGNTDPGNMNGGGNTDPGNTNGGGNTDPGNNNGGGNTDPGNTNGGGNTNPGNTNGGGNTNPGGNNNGGGNNNPGTGSGSNNNGGGVTTTTTTTTTSTATTRTAVVITNTVIGGTSTGNGGAAAGMRFPGAGHVGGSCAAALLTALFAFALV</sequence>
<gene>
    <name evidence="3" type="ORF">OC842_005321</name>
</gene>
<evidence type="ECO:0000313" key="3">
    <source>
        <dbReference type="EMBL" id="KAK0526009.1"/>
    </source>
</evidence>
<keyword evidence="4" id="KW-1185">Reference proteome</keyword>
<keyword evidence="2" id="KW-0732">Signal</keyword>
<dbReference type="AlphaFoldDB" id="A0AAN6JII6"/>
<protein>
    <submittedName>
        <fullName evidence="3">Uncharacterized protein</fullName>
    </submittedName>
</protein>
<name>A0AAN6JII6_9BASI</name>
<evidence type="ECO:0000256" key="2">
    <source>
        <dbReference type="SAM" id="SignalP"/>
    </source>
</evidence>
<dbReference type="Proteomes" id="UP001176521">
    <property type="component" value="Unassembled WGS sequence"/>
</dbReference>
<accession>A0AAN6JII6</accession>
<reference evidence="3" key="1">
    <citation type="journal article" date="2023" name="PhytoFront">
        <title>Draft Genome Resources of Seven Strains of Tilletia horrida, Causal Agent of Kernel Smut of Rice.</title>
        <authorList>
            <person name="Khanal S."/>
            <person name="Antony Babu S."/>
            <person name="Zhou X.G."/>
        </authorList>
    </citation>
    <scope>NUCLEOTIDE SEQUENCE</scope>
    <source>
        <strain evidence="3">TX3</strain>
    </source>
</reference>
<proteinExistence type="predicted"/>
<dbReference type="EMBL" id="JAPDMQ010000371">
    <property type="protein sequence ID" value="KAK0526009.1"/>
    <property type="molecule type" value="Genomic_DNA"/>
</dbReference>
<evidence type="ECO:0000256" key="1">
    <source>
        <dbReference type="SAM" id="MobiDB-lite"/>
    </source>
</evidence>
<feature type="compositionally biased region" description="Low complexity" evidence="1">
    <location>
        <begin position="235"/>
        <end position="244"/>
    </location>
</feature>
<feature type="signal peptide" evidence="2">
    <location>
        <begin position="1"/>
        <end position="23"/>
    </location>
</feature>